<dbReference type="EMBL" id="VICG01000001">
    <property type="protein sequence ID" value="KAA8576298.1"/>
    <property type="molecule type" value="Genomic_DNA"/>
</dbReference>
<evidence type="ECO:0000313" key="3">
    <source>
        <dbReference type="EMBL" id="KAA8576298.1"/>
    </source>
</evidence>
<name>A0A5M9K3C3_MONFR</name>
<feature type="signal peptide" evidence="2">
    <location>
        <begin position="1"/>
        <end position="18"/>
    </location>
</feature>
<organism evidence="3 4">
    <name type="scientific">Monilinia fructicola</name>
    <name type="common">Brown rot fungus</name>
    <name type="synonym">Ciboria fructicola</name>
    <dbReference type="NCBI Taxonomy" id="38448"/>
    <lineage>
        <taxon>Eukaryota</taxon>
        <taxon>Fungi</taxon>
        <taxon>Dikarya</taxon>
        <taxon>Ascomycota</taxon>
        <taxon>Pezizomycotina</taxon>
        <taxon>Leotiomycetes</taxon>
        <taxon>Helotiales</taxon>
        <taxon>Sclerotiniaceae</taxon>
        <taxon>Monilinia</taxon>
    </lineage>
</organism>
<evidence type="ECO:0000256" key="1">
    <source>
        <dbReference type="SAM" id="MobiDB-lite"/>
    </source>
</evidence>
<evidence type="ECO:0000256" key="2">
    <source>
        <dbReference type="SAM" id="SignalP"/>
    </source>
</evidence>
<dbReference type="AlphaFoldDB" id="A0A5M9K3C3"/>
<gene>
    <name evidence="3" type="ORF">EYC84_006438</name>
</gene>
<evidence type="ECO:0000313" key="4">
    <source>
        <dbReference type="Proteomes" id="UP000322873"/>
    </source>
</evidence>
<accession>A0A5M9K3C3</accession>
<keyword evidence="2" id="KW-0732">Signal</keyword>
<keyword evidence="4" id="KW-1185">Reference proteome</keyword>
<sequence>MQLHPFLLIPFLTLLTNAQSIPFPSINIDIPSIPAPPSFAAPPDLASGQSSSTSFSSSSSSSAHGQGGSTISQIRPVGNVGLLGGNADLAASGTAGSTVVVTGVPTETAKATKAEEASSVASGGFDGMGRIMILTLVTVMGALTF</sequence>
<feature type="compositionally biased region" description="Low complexity" evidence="1">
    <location>
        <begin position="41"/>
        <end position="64"/>
    </location>
</feature>
<feature type="region of interest" description="Disordered" evidence="1">
    <location>
        <begin position="39"/>
        <end position="73"/>
    </location>
</feature>
<protein>
    <submittedName>
        <fullName evidence="3">Uncharacterized protein</fullName>
    </submittedName>
</protein>
<proteinExistence type="predicted"/>
<comment type="caution">
    <text evidence="3">The sequence shown here is derived from an EMBL/GenBank/DDBJ whole genome shotgun (WGS) entry which is preliminary data.</text>
</comment>
<dbReference type="Proteomes" id="UP000322873">
    <property type="component" value="Unassembled WGS sequence"/>
</dbReference>
<reference evidence="3 4" key="1">
    <citation type="submission" date="2019-06" db="EMBL/GenBank/DDBJ databases">
        <title>Genome Sequence of the Brown Rot Fungal Pathogen Monilinia fructicola.</title>
        <authorList>
            <person name="De Miccolis Angelini R.M."/>
            <person name="Landi L."/>
            <person name="Abate D."/>
            <person name="Pollastro S."/>
            <person name="Romanazzi G."/>
            <person name="Faretra F."/>
        </authorList>
    </citation>
    <scope>NUCLEOTIDE SEQUENCE [LARGE SCALE GENOMIC DNA]</scope>
    <source>
        <strain evidence="3 4">Mfrc123</strain>
    </source>
</reference>
<feature type="chain" id="PRO_5024286765" evidence="2">
    <location>
        <begin position="19"/>
        <end position="145"/>
    </location>
</feature>